<proteinExistence type="predicted"/>
<dbReference type="AlphaFoldDB" id="A0A6A6ZV62"/>
<dbReference type="NCBIfam" id="TIGR01549">
    <property type="entry name" value="HAD-SF-IA-v1"/>
    <property type="match status" value="1"/>
</dbReference>
<dbReference type="SFLD" id="SFLDG01129">
    <property type="entry name" value="C1.5:_HAD__Beta-PGM__Phosphata"/>
    <property type="match status" value="1"/>
</dbReference>
<comment type="cofactor">
    <cofactor evidence="1">
        <name>Mg(2+)</name>
        <dbReference type="ChEBI" id="CHEBI:18420"/>
    </cofactor>
</comment>
<dbReference type="InterPro" id="IPR036412">
    <property type="entry name" value="HAD-like_sf"/>
</dbReference>
<dbReference type="GO" id="GO:0046872">
    <property type="term" value="F:metal ion binding"/>
    <property type="evidence" value="ECO:0007669"/>
    <property type="project" value="UniProtKB-KW"/>
</dbReference>
<dbReference type="PANTHER" id="PTHR46470">
    <property type="entry name" value="N-ACYLNEURAMINATE-9-PHOSPHATASE"/>
    <property type="match status" value="1"/>
</dbReference>
<evidence type="ECO:0000313" key="6">
    <source>
        <dbReference type="Proteomes" id="UP000799424"/>
    </source>
</evidence>
<dbReference type="GO" id="GO:0044281">
    <property type="term" value="P:small molecule metabolic process"/>
    <property type="evidence" value="ECO:0007669"/>
    <property type="project" value="UniProtKB-ARBA"/>
</dbReference>
<dbReference type="InterPro" id="IPR023214">
    <property type="entry name" value="HAD_sf"/>
</dbReference>
<organism evidence="5 6">
    <name type="scientific">Ophiobolus disseminans</name>
    <dbReference type="NCBI Taxonomy" id="1469910"/>
    <lineage>
        <taxon>Eukaryota</taxon>
        <taxon>Fungi</taxon>
        <taxon>Dikarya</taxon>
        <taxon>Ascomycota</taxon>
        <taxon>Pezizomycotina</taxon>
        <taxon>Dothideomycetes</taxon>
        <taxon>Pleosporomycetidae</taxon>
        <taxon>Pleosporales</taxon>
        <taxon>Pleosporineae</taxon>
        <taxon>Phaeosphaeriaceae</taxon>
        <taxon>Ophiobolus</taxon>
    </lineage>
</organism>
<dbReference type="EMBL" id="MU006229">
    <property type="protein sequence ID" value="KAF2824951.1"/>
    <property type="molecule type" value="Genomic_DNA"/>
</dbReference>
<evidence type="ECO:0000256" key="2">
    <source>
        <dbReference type="ARBA" id="ARBA00022723"/>
    </source>
</evidence>
<dbReference type="SUPFAM" id="SSF56784">
    <property type="entry name" value="HAD-like"/>
    <property type="match status" value="1"/>
</dbReference>
<dbReference type="GO" id="GO:0016791">
    <property type="term" value="F:phosphatase activity"/>
    <property type="evidence" value="ECO:0007669"/>
    <property type="project" value="UniProtKB-ARBA"/>
</dbReference>
<sequence>MDQTAFCERLSEVSWFFFDLDDTLHSFRAASSTATTSTLQLILVRNPNYTFSVSSLQSSYAAILESRTQAAFVDGKTSHQYRQDRFRLLLEEYRVEVVDETMEALLACYETTLIVNVQLKPGAQALLQTLKARGKKIAIITEGPQDAQERTIAALGLAPFVDYLATTNEHGVAKTNGLFPRVLEALGVNGKEVVMVGDSWERDIVPATHAGISCHWTNYDI</sequence>
<evidence type="ECO:0000313" key="5">
    <source>
        <dbReference type="EMBL" id="KAF2824951.1"/>
    </source>
</evidence>
<dbReference type="InterPro" id="IPR006439">
    <property type="entry name" value="HAD-SF_hydro_IA"/>
</dbReference>
<dbReference type="SFLD" id="SFLDS00003">
    <property type="entry name" value="Haloacid_Dehalogenase"/>
    <property type="match status" value="1"/>
</dbReference>
<protein>
    <submittedName>
        <fullName evidence="5">HAD-like protein</fullName>
    </submittedName>
</protein>
<evidence type="ECO:0000256" key="4">
    <source>
        <dbReference type="ARBA" id="ARBA00022842"/>
    </source>
</evidence>
<keyword evidence="6" id="KW-1185">Reference proteome</keyword>
<gene>
    <name evidence="5" type="ORF">CC86DRAFT_468217</name>
</gene>
<dbReference type="Gene3D" id="3.40.50.1000">
    <property type="entry name" value="HAD superfamily/HAD-like"/>
    <property type="match status" value="1"/>
</dbReference>
<keyword evidence="4" id="KW-0460">Magnesium</keyword>
<evidence type="ECO:0000256" key="3">
    <source>
        <dbReference type="ARBA" id="ARBA00022801"/>
    </source>
</evidence>
<keyword evidence="2" id="KW-0479">Metal-binding</keyword>
<dbReference type="Proteomes" id="UP000799424">
    <property type="component" value="Unassembled WGS sequence"/>
</dbReference>
<keyword evidence="3" id="KW-0378">Hydrolase</keyword>
<dbReference type="Gene3D" id="1.10.150.240">
    <property type="entry name" value="Putative phosphatase, domain 2"/>
    <property type="match status" value="1"/>
</dbReference>
<dbReference type="OrthoDB" id="1694274at2759"/>
<name>A0A6A6ZV62_9PLEO</name>
<dbReference type="InterPro" id="IPR051400">
    <property type="entry name" value="HAD-like_hydrolase"/>
</dbReference>
<dbReference type="InterPro" id="IPR023198">
    <property type="entry name" value="PGP-like_dom2"/>
</dbReference>
<dbReference type="PANTHER" id="PTHR46470:SF2">
    <property type="entry name" value="GLYCERALDEHYDE 3-PHOSPHATE PHOSPHATASE"/>
    <property type="match status" value="1"/>
</dbReference>
<evidence type="ECO:0000256" key="1">
    <source>
        <dbReference type="ARBA" id="ARBA00001946"/>
    </source>
</evidence>
<accession>A0A6A6ZV62</accession>
<reference evidence="5" key="1">
    <citation type="journal article" date="2020" name="Stud. Mycol.">
        <title>101 Dothideomycetes genomes: a test case for predicting lifestyles and emergence of pathogens.</title>
        <authorList>
            <person name="Haridas S."/>
            <person name="Albert R."/>
            <person name="Binder M."/>
            <person name="Bloem J."/>
            <person name="Labutti K."/>
            <person name="Salamov A."/>
            <person name="Andreopoulos B."/>
            <person name="Baker S."/>
            <person name="Barry K."/>
            <person name="Bills G."/>
            <person name="Bluhm B."/>
            <person name="Cannon C."/>
            <person name="Castanera R."/>
            <person name="Culley D."/>
            <person name="Daum C."/>
            <person name="Ezra D."/>
            <person name="Gonzalez J."/>
            <person name="Henrissat B."/>
            <person name="Kuo A."/>
            <person name="Liang C."/>
            <person name="Lipzen A."/>
            <person name="Lutzoni F."/>
            <person name="Magnuson J."/>
            <person name="Mondo S."/>
            <person name="Nolan M."/>
            <person name="Ohm R."/>
            <person name="Pangilinan J."/>
            <person name="Park H.-J."/>
            <person name="Ramirez L."/>
            <person name="Alfaro M."/>
            <person name="Sun H."/>
            <person name="Tritt A."/>
            <person name="Yoshinaga Y."/>
            <person name="Zwiers L.-H."/>
            <person name="Turgeon B."/>
            <person name="Goodwin S."/>
            <person name="Spatafora J."/>
            <person name="Crous P."/>
            <person name="Grigoriev I."/>
        </authorList>
    </citation>
    <scope>NUCLEOTIDE SEQUENCE</scope>
    <source>
        <strain evidence="5">CBS 113818</strain>
    </source>
</reference>
<dbReference type="Pfam" id="PF00702">
    <property type="entry name" value="Hydrolase"/>
    <property type="match status" value="1"/>
</dbReference>